<gene>
    <name evidence="1" type="ORF">HKBW3S34_02479</name>
</gene>
<evidence type="ECO:0000313" key="1">
    <source>
        <dbReference type="EMBL" id="GFP31559.1"/>
    </source>
</evidence>
<dbReference type="Proteomes" id="UP000588083">
    <property type="component" value="Unassembled WGS sequence"/>
</dbReference>
<dbReference type="AlphaFoldDB" id="A0A6V8PFS4"/>
<proteinExistence type="predicted"/>
<comment type="caution">
    <text evidence="1">The sequence shown here is derived from an EMBL/GenBank/DDBJ whole genome shotgun (WGS) entry which is preliminary data.</text>
</comment>
<keyword evidence="2" id="KW-1185">Reference proteome</keyword>
<name>A0A6V8PFS4_9ACTN</name>
<accession>A0A6V8PFS4</accession>
<sequence length="26" mass="2832">APEDRLDPIQFEGLVPVKAMLPLPVS</sequence>
<organism evidence="1 2">
    <name type="scientific">Candidatus Hakubella thermalkaliphila</name>
    <dbReference type="NCBI Taxonomy" id="2754717"/>
    <lineage>
        <taxon>Bacteria</taxon>
        <taxon>Bacillati</taxon>
        <taxon>Actinomycetota</taxon>
        <taxon>Actinomycetota incertae sedis</taxon>
        <taxon>Candidatus Hakubellales</taxon>
        <taxon>Candidatus Hakubellaceae</taxon>
        <taxon>Candidatus Hakubella</taxon>
    </lineage>
</organism>
<reference evidence="1 2" key="1">
    <citation type="journal article" date="2020" name="Front. Microbiol.">
        <title>Single-cell genomics of novel Actinobacteria with the Wood-Ljungdahl pathway discovered in a serpentinizing system.</title>
        <authorList>
            <person name="Merino N."/>
            <person name="Kawai M."/>
            <person name="Boyd E.S."/>
            <person name="Colman D.R."/>
            <person name="McGlynn S.E."/>
            <person name="Nealson K.H."/>
            <person name="Kurokawa K."/>
            <person name="Hongoh Y."/>
        </authorList>
    </citation>
    <scope>NUCLEOTIDE SEQUENCE [LARGE SCALE GENOMIC DNA]</scope>
    <source>
        <strain evidence="1 2">S34</strain>
    </source>
</reference>
<dbReference type="EMBL" id="BLRZ01000407">
    <property type="protein sequence ID" value="GFP31559.1"/>
    <property type="molecule type" value="Genomic_DNA"/>
</dbReference>
<feature type="non-terminal residue" evidence="1">
    <location>
        <position position="1"/>
    </location>
</feature>
<protein>
    <submittedName>
        <fullName evidence="1">Uncharacterized protein</fullName>
    </submittedName>
</protein>
<evidence type="ECO:0000313" key="2">
    <source>
        <dbReference type="Proteomes" id="UP000588083"/>
    </source>
</evidence>